<name>X0VNX4_9ZZZZ</name>
<gene>
    <name evidence="1" type="ORF">S01H1_41359</name>
</gene>
<feature type="non-terminal residue" evidence="1">
    <location>
        <position position="267"/>
    </location>
</feature>
<feature type="non-terminal residue" evidence="1">
    <location>
        <position position="1"/>
    </location>
</feature>
<protein>
    <submittedName>
        <fullName evidence="1">Uncharacterized protein</fullName>
    </submittedName>
</protein>
<dbReference type="EMBL" id="BARS01026230">
    <property type="protein sequence ID" value="GAG12857.1"/>
    <property type="molecule type" value="Genomic_DNA"/>
</dbReference>
<accession>X0VNX4</accession>
<organism evidence="1">
    <name type="scientific">marine sediment metagenome</name>
    <dbReference type="NCBI Taxonomy" id="412755"/>
    <lineage>
        <taxon>unclassified sequences</taxon>
        <taxon>metagenomes</taxon>
        <taxon>ecological metagenomes</taxon>
    </lineage>
</organism>
<comment type="caution">
    <text evidence="1">The sequence shown here is derived from an EMBL/GenBank/DDBJ whole genome shotgun (WGS) entry which is preliminary data.</text>
</comment>
<reference evidence="1" key="1">
    <citation type="journal article" date="2014" name="Front. Microbiol.">
        <title>High frequency of phylogenetically diverse reductive dehalogenase-homologous genes in deep subseafloor sedimentary metagenomes.</title>
        <authorList>
            <person name="Kawai M."/>
            <person name="Futagami T."/>
            <person name="Toyoda A."/>
            <person name="Takaki Y."/>
            <person name="Nishi S."/>
            <person name="Hori S."/>
            <person name="Arai W."/>
            <person name="Tsubouchi T."/>
            <person name="Morono Y."/>
            <person name="Uchiyama I."/>
            <person name="Ito T."/>
            <person name="Fujiyama A."/>
            <person name="Inagaki F."/>
            <person name="Takami H."/>
        </authorList>
    </citation>
    <scope>NUCLEOTIDE SEQUENCE</scope>
    <source>
        <strain evidence="1">Expedition CK06-06</strain>
    </source>
</reference>
<dbReference type="AlphaFoldDB" id="X0VNX4"/>
<sequence length="267" mass="27109">ALLANPADCAANQFAETIAANGDLSCLAIVDADVPNTITIDNATLAATVTTVDTEDATTFVTLVGDAAANQAVLTDEQLTFVANTGILTAAGFAGPLTGAVTGAASLNLLLTGGTLSGETGFSANPVIWSNTDITLQLDEDNNTTNSLIVNDGADGAVITIQEDGVIQHGATIDDDDCDTAGEWWYDTTDTAFEFCEAGAGVPTTFGGGGAGDKIEEGDSFVEVTDAGAGEVVIDVDDEDIEFKDGGADQIDIASNTRVDTITWTGA</sequence>
<proteinExistence type="predicted"/>
<evidence type="ECO:0000313" key="1">
    <source>
        <dbReference type="EMBL" id="GAG12857.1"/>
    </source>
</evidence>